<evidence type="ECO:0000313" key="1">
    <source>
        <dbReference type="EMBL" id="RIA84307.1"/>
    </source>
</evidence>
<sequence>MSKFNKDIIFSIFKELQDDGNSLRSSLLLNRTWCEIGVRMLWSNPWKYVKNVKNEKKIESLLNVIISHLSNEMRNDFDLLTTYKNPFFDYIGFCKHLDLNVLERMINNIKCVKLINDVKIEIIKLFINDNTRITHLYIPHQFNYQIHLIPGVEDCLSKLRFLRCSTLTNANGLVELKKICKSIKELEVHIEKDHTNDYGIVSLINDQTNLSRVQFKYANMEEIPKSLCKNLENSLIKHANNIQYFKINTKPLTKVLSSLKSLKSLEIDGIFSSHISDTWNHLNNISLPSLQNLKAKNIPSNILISLIENSKELNEIKVESLESTFIEISETYDIKLIQAIYQNCPNIKYLKIPLSNKCNLELENLLIKCQNLEGLYLILREEKCEELLETLAKSSPNSLFKFKFQLHKHNLYNNNLGFQRRIFNNIIERITLDSFKSFFYYWKGRNPICPMLLQTIGMNFNKEYSYLIDTNIFLEVIKKYEDGRNFDDFEWIKPKFLQKHKTYQMYVFRFM</sequence>
<dbReference type="Proteomes" id="UP000265703">
    <property type="component" value="Unassembled WGS sequence"/>
</dbReference>
<gene>
    <name evidence="1" type="ORF">C1645_832457</name>
</gene>
<dbReference type="Gene3D" id="3.80.10.10">
    <property type="entry name" value="Ribonuclease Inhibitor"/>
    <property type="match status" value="1"/>
</dbReference>
<reference evidence="1 2" key="1">
    <citation type="submission" date="2018-06" db="EMBL/GenBank/DDBJ databases">
        <title>Comparative genomics reveals the genomic features of Rhizophagus irregularis, R. cerebriforme, R. diaphanum and Gigaspora rosea, and their symbiotic lifestyle signature.</title>
        <authorList>
            <person name="Morin E."/>
            <person name="San Clemente H."/>
            <person name="Chen E.C.H."/>
            <person name="De La Providencia I."/>
            <person name="Hainaut M."/>
            <person name="Kuo A."/>
            <person name="Kohler A."/>
            <person name="Murat C."/>
            <person name="Tang N."/>
            <person name="Roy S."/>
            <person name="Loubradou J."/>
            <person name="Henrissat B."/>
            <person name="Grigoriev I.V."/>
            <person name="Corradi N."/>
            <person name="Roux C."/>
            <person name="Martin F.M."/>
        </authorList>
    </citation>
    <scope>NUCLEOTIDE SEQUENCE [LARGE SCALE GENOMIC DNA]</scope>
    <source>
        <strain evidence="1 2">DAOM 227022</strain>
    </source>
</reference>
<keyword evidence="2" id="KW-1185">Reference proteome</keyword>
<dbReference type="InterPro" id="IPR032675">
    <property type="entry name" value="LRR_dom_sf"/>
</dbReference>
<name>A0A397SJZ4_9GLOM</name>
<evidence type="ECO:0000313" key="2">
    <source>
        <dbReference type="Proteomes" id="UP000265703"/>
    </source>
</evidence>
<protein>
    <recommendedName>
        <fullName evidence="3">F-box domain-containing protein</fullName>
    </recommendedName>
</protein>
<evidence type="ECO:0008006" key="3">
    <source>
        <dbReference type="Google" id="ProtNLM"/>
    </source>
</evidence>
<organism evidence="1 2">
    <name type="scientific">Glomus cerebriforme</name>
    <dbReference type="NCBI Taxonomy" id="658196"/>
    <lineage>
        <taxon>Eukaryota</taxon>
        <taxon>Fungi</taxon>
        <taxon>Fungi incertae sedis</taxon>
        <taxon>Mucoromycota</taxon>
        <taxon>Glomeromycotina</taxon>
        <taxon>Glomeromycetes</taxon>
        <taxon>Glomerales</taxon>
        <taxon>Glomeraceae</taxon>
        <taxon>Glomus</taxon>
    </lineage>
</organism>
<comment type="caution">
    <text evidence="1">The sequence shown here is derived from an EMBL/GenBank/DDBJ whole genome shotgun (WGS) entry which is preliminary data.</text>
</comment>
<dbReference type="EMBL" id="QKYT01000502">
    <property type="protein sequence ID" value="RIA84307.1"/>
    <property type="molecule type" value="Genomic_DNA"/>
</dbReference>
<dbReference type="OrthoDB" id="2337376at2759"/>
<accession>A0A397SJZ4</accession>
<proteinExistence type="predicted"/>
<dbReference type="AlphaFoldDB" id="A0A397SJZ4"/>